<feature type="region of interest" description="Disordered" evidence="1">
    <location>
        <begin position="1"/>
        <end position="68"/>
    </location>
</feature>
<name>A0A0U0T0D3_MYCTX</name>
<dbReference type="Proteomes" id="UP000038802">
    <property type="component" value="Unassembled WGS sequence"/>
</dbReference>
<organism evidence="2 3">
    <name type="scientific">Mycobacterium tuberculosis</name>
    <dbReference type="NCBI Taxonomy" id="1773"/>
    <lineage>
        <taxon>Bacteria</taxon>
        <taxon>Bacillati</taxon>
        <taxon>Actinomycetota</taxon>
        <taxon>Actinomycetes</taxon>
        <taxon>Mycobacteriales</taxon>
        <taxon>Mycobacteriaceae</taxon>
        <taxon>Mycobacterium</taxon>
        <taxon>Mycobacterium tuberculosis complex</taxon>
    </lineage>
</organism>
<dbReference type="EMBL" id="CSAE01000960">
    <property type="protein sequence ID" value="COX13813.1"/>
    <property type="molecule type" value="Genomic_DNA"/>
</dbReference>
<dbReference type="AlphaFoldDB" id="A0A0U0T0D3"/>
<accession>A0A0U0T0D3</accession>
<sequence length="127" mass="12088">MAAPEIPAIPGIAATGPASSGTAQTEPSSAVVPDVMAGAAVDQPAGTDRPPTEDASPRLAVSEAPPTPTGVTVCAKPAAAAAAGTASAAAVTVAGFRAAKACPRNTALGMVAMTNQAVVLTAPLIAF</sequence>
<evidence type="ECO:0000313" key="2">
    <source>
        <dbReference type="EMBL" id="COX13813.1"/>
    </source>
</evidence>
<protein>
    <submittedName>
        <fullName evidence="2">Uncharacterized protein</fullName>
    </submittedName>
</protein>
<feature type="compositionally biased region" description="Low complexity" evidence="1">
    <location>
        <begin position="1"/>
        <end position="18"/>
    </location>
</feature>
<evidence type="ECO:0000313" key="3">
    <source>
        <dbReference type="Proteomes" id="UP000038802"/>
    </source>
</evidence>
<evidence type="ECO:0000256" key="1">
    <source>
        <dbReference type="SAM" id="MobiDB-lite"/>
    </source>
</evidence>
<gene>
    <name evidence="2" type="ORF">ERS007703_04815</name>
</gene>
<proteinExistence type="predicted"/>
<reference evidence="3" key="1">
    <citation type="submission" date="2015-03" db="EMBL/GenBank/DDBJ databases">
        <authorList>
            <consortium name="Pathogen Informatics"/>
        </authorList>
    </citation>
    <scope>NUCLEOTIDE SEQUENCE [LARGE SCALE GENOMIC DNA]</scope>
    <source>
        <strain evidence="3">K00500041</strain>
    </source>
</reference>
<feature type="compositionally biased region" description="Polar residues" evidence="1">
    <location>
        <begin position="19"/>
        <end position="28"/>
    </location>
</feature>